<dbReference type="RefSeq" id="WP_237966908.1">
    <property type="nucleotide sequence ID" value="NZ_JAKNHQ010000012.1"/>
</dbReference>
<dbReference type="EC" id="3.5.1.28" evidence="3"/>
<comment type="caution">
    <text evidence="10">The sequence shown here is derived from an EMBL/GenBank/DDBJ whole genome shotgun (WGS) entry which is preliminary data.</text>
</comment>
<evidence type="ECO:0000256" key="8">
    <source>
        <dbReference type="SAM" id="Phobius"/>
    </source>
</evidence>
<dbReference type="Gene3D" id="3.40.80.10">
    <property type="entry name" value="Peptidoglycan recognition protein-like"/>
    <property type="match status" value="1"/>
</dbReference>
<keyword evidence="8" id="KW-1133">Transmembrane helix</keyword>
<organism evidence="10 11">
    <name type="scientific">Anaeromassilibacillus senegalensis</name>
    <dbReference type="NCBI Taxonomy" id="1673717"/>
    <lineage>
        <taxon>Bacteria</taxon>
        <taxon>Bacillati</taxon>
        <taxon>Bacillota</taxon>
        <taxon>Clostridia</taxon>
        <taxon>Eubacteriales</taxon>
        <taxon>Acutalibacteraceae</taxon>
        <taxon>Anaeromassilibacillus</taxon>
    </lineage>
</organism>
<protein>
    <recommendedName>
        <fullName evidence="3">N-acetylmuramoyl-L-alanine amidase</fullName>
        <ecNumber evidence="3">3.5.1.28</ecNumber>
    </recommendedName>
</protein>
<dbReference type="PANTHER" id="PTHR30417:SF11">
    <property type="entry name" value="N-ACETYLMURAMOYL-L-ALANINE AMIDASE XLYA"/>
    <property type="match status" value="1"/>
</dbReference>
<evidence type="ECO:0000259" key="9">
    <source>
        <dbReference type="SMART" id="SM00644"/>
    </source>
</evidence>
<dbReference type="CDD" id="cd06583">
    <property type="entry name" value="PGRP"/>
    <property type="match status" value="1"/>
</dbReference>
<dbReference type="InterPro" id="IPR002502">
    <property type="entry name" value="Amidase_domain"/>
</dbReference>
<keyword evidence="5" id="KW-0749">Sporulation</keyword>
<proteinExistence type="inferred from homology"/>
<dbReference type="Proteomes" id="UP001298681">
    <property type="component" value="Unassembled WGS sequence"/>
</dbReference>
<dbReference type="InterPro" id="IPR036505">
    <property type="entry name" value="Amidase/PGRP_sf"/>
</dbReference>
<evidence type="ECO:0000256" key="5">
    <source>
        <dbReference type="ARBA" id="ARBA00022969"/>
    </source>
</evidence>
<dbReference type="PANTHER" id="PTHR30417">
    <property type="entry name" value="N-ACETYLMURAMOYL-L-ALANINE AMIDASE AMID"/>
    <property type="match status" value="1"/>
</dbReference>
<keyword evidence="7" id="KW-0961">Cell wall biogenesis/degradation</keyword>
<keyword evidence="11" id="KW-1185">Reference proteome</keyword>
<keyword evidence="6" id="KW-0178">Competence</keyword>
<accession>A0ABS9MK46</accession>
<dbReference type="InterPro" id="IPR051206">
    <property type="entry name" value="NAMLAA_amidase_2"/>
</dbReference>
<reference evidence="10 11" key="1">
    <citation type="submission" date="2022-01" db="EMBL/GenBank/DDBJ databases">
        <title>Collection of gut derived symbiotic bacterial strains cultured from healthy donors.</title>
        <authorList>
            <person name="Lin H."/>
            <person name="Kohout C."/>
            <person name="Waligurski E."/>
            <person name="Pamer E.G."/>
        </authorList>
    </citation>
    <scope>NUCLEOTIDE SEQUENCE [LARGE SCALE GENOMIC DNA]</scope>
    <source>
        <strain evidence="10 11">DFI.7.58</strain>
    </source>
</reference>
<dbReference type="SUPFAM" id="SSF55846">
    <property type="entry name" value="N-acetylmuramoyl-L-alanine amidase-like"/>
    <property type="match status" value="1"/>
</dbReference>
<evidence type="ECO:0000256" key="7">
    <source>
        <dbReference type="ARBA" id="ARBA00023316"/>
    </source>
</evidence>
<keyword evidence="4 10" id="KW-0378">Hydrolase</keyword>
<comment type="similarity">
    <text evidence="2">Belongs to the N-acetylmuramoyl-L-alanine amidase 2 family.</text>
</comment>
<gene>
    <name evidence="10" type="ORF">L0P57_09625</name>
</gene>
<evidence type="ECO:0000256" key="6">
    <source>
        <dbReference type="ARBA" id="ARBA00023287"/>
    </source>
</evidence>
<dbReference type="Pfam" id="PF01510">
    <property type="entry name" value="Amidase_2"/>
    <property type="match status" value="1"/>
</dbReference>
<feature type="transmembrane region" description="Helical" evidence="8">
    <location>
        <begin position="21"/>
        <end position="44"/>
    </location>
</feature>
<comment type="catalytic activity">
    <reaction evidence="1">
        <text>Hydrolyzes the link between N-acetylmuramoyl residues and L-amino acid residues in certain cell-wall glycopeptides.</text>
        <dbReference type="EC" id="3.5.1.28"/>
    </reaction>
</comment>
<evidence type="ECO:0000313" key="10">
    <source>
        <dbReference type="EMBL" id="MCG4611188.1"/>
    </source>
</evidence>
<dbReference type="EMBL" id="JAKNHQ010000012">
    <property type="protein sequence ID" value="MCG4611188.1"/>
    <property type="molecule type" value="Genomic_DNA"/>
</dbReference>
<evidence type="ECO:0000256" key="3">
    <source>
        <dbReference type="ARBA" id="ARBA00011901"/>
    </source>
</evidence>
<sequence length="230" mass="25901">MGHWESEYSMQTDLRGAAWRRWAIAVPILVFVVVVAAFLVVTVVNSHQPEPQESVYPEEIFGIPVHTELLPETLPARPGERRTIKYVVIHETGNTAEGSDAAGHSAYLLSGKSGDTSWHYTVDDHQIYHHIPDDEIAWHAGDRCTRDGGNLCGIGVELCVNADGDFEKTFDNAARLTAYLLDTYGLQLGDVKQHADFMDKNCPQTIRDNNRWPEFLEKVHEYKNLIPSEE</sequence>
<dbReference type="SMART" id="SM00644">
    <property type="entry name" value="Ami_2"/>
    <property type="match status" value="1"/>
</dbReference>
<name>A0ABS9MK46_9FIRM</name>
<feature type="domain" description="N-acetylmuramoyl-L-alanine amidase" evidence="9">
    <location>
        <begin position="74"/>
        <end position="214"/>
    </location>
</feature>
<keyword evidence="8" id="KW-0812">Transmembrane</keyword>
<evidence type="ECO:0000256" key="2">
    <source>
        <dbReference type="ARBA" id="ARBA00007553"/>
    </source>
</evidence>
<dbReference type="GO" id="GO:0008745">
    <property type="term" value="F:N-acetylmuramoyl-L-alanine amidase activity"/>
    <property type="evidence" value="ECO:0007669"/>
    <property type="project" value="UniProtKB-EC"/>
</dbReference>
<evidence type="ECO:0000256" key="4">
    <source>
        <dbReference type="ARBA" id="ARBA00022801"/>
    </source>
</evidence>
<evidence type="ECO:0000313" key="11">
    <source>
        <dbReference type="Proteomes" id="UP001298681"/>
    </source>
</evidence>
<keyword evidence="8" id="KW-0472">Membrane</keyword>
<evidence type="ECO:0000256" key="1">
    <source>
        <dbReference type="ARBA" id="ARBA00001561"/>
    </source>
</evidence>